<reference evidence="2 3" key="1">
    <citation type="journal article" date="2020" name="bioRxiv">
        <title>Sequence and annotation of 42 cannabis genomes reveals extensive copy number variation in cannabinoid synthesis and pathogen resistance genes.</title>
        <authorList>
            <person name="Mckernan K.J."/>
            <person name="Helbert Y."/>
            <person name="Kane L.T."/>
            <person name="Ebling H."/>
            <person name="Zhang L."/>
            <person name="Liu B."/>
            <person name="Eaton Z."/>
            <person name="Mclaughlin S."/>
            <person name="Kingan S."/>
            <person name="Baybayan P."/>
            <person name="Concepcion G."/>
            <person name="Jordan M."/>
            <person name="Riva A."/>
            <person name="Barbazuk W."/>
            <person name="Harkins T."/>
        </authorList>
    </citation>
    <scope>NUCLEOTIDE SEQUENCE [LARGE SCALE GENOMIC DNA]</scope>
    <source>
        <strain evidence="3">cv. Jamaican Lion 4</strain>
        <tissue evidence="2">Leaf</tissue>
    </source>
</reference>
<dbReference type="EMBL" id="JAATIP010000110">
    <property type="protein sequence ID" value="KAF4371595.1"/>
    <property type="molecule type" value="Genomic_DNA"/>
</dbReference>
<protein>
    <submittedName>
        <fullName evidence="2">Uncharacterized protein</fullName>
    </submittedName>
</protein>
<organism evidence="2 3">
    <name type="scientific">Cannabis sativa</name>
    <name type="common">Hemp</name>
    <name type="synonym">Marijuana</name>
    <dbReference type="NCBI Taxonomy" id="3483"/>
    <lineage>
        <taxon>Eukaryota</taxon>
        <taxon>Viridiplantae</taxon>
        <taxon>Streptophyta</taxon>
        <taxon>Embryophyta</taxon>
        <taxon>Tracheophyta</taxon>
        <taxon>Spermatophyta</taxon>
        <taxon>Magnoliopsida</taxon>
        <taxon>eudicotyledons</taxon>
        <taxon>Gunneridae</taxon>
        <taxon>Pentapetalae</taxon>
        <taxon>rosids</taxon>
        <taxon>fabids</taxon>
        <taxon>Rosales</taxon>
        <taxon>Cannabaceae</taxon>
        <taxon>Cannabis</taxon>
    </lineage>
</organism>
<dbReference type="Proteomes" id="UP000525078">
    <property type="component" value="Unassembled WGS sequence"/>
</dbReference>
<sequence>MADEADLLTSSLLSRFHCDHHHIKPLHLFFAKLTGSLLSWSWSLDYTSKGFYIVISFFICINDFILKQCDGNGDCDCLKNDQEDIPSGWPLGLEIMNVRLQVERSLSSSTAVEHYTNLHAPSTSFSSFSSSNLDTESTASFFQDHSVSLGRLIGIRPGERGRGRLYFPNSSGSEEHGRVSKRGSNDEISKGHELNLCPAICIPFLVCALVKSKNNKAKS</sequence>
<evidence type="ECO:0000256" key="1">
    <source>
        <dbReference type="SAM" id="MobiDB-lite"/>
    </source>
</evidence>
<feature type="compositionally biased region" description="Basic and acidic residues" evidence="1">
    <location>
        <begin position="173"/>
        <end position="186"/>
    </location>
</feature>
<feature type="region of interest" description="Disordered" evidence="1">
    <location>
        <begin position="164"/>
        <end position="186"/>
    </location>
</feature>
<dbReference type="AlphaFoldDB" id="A0A7J6FLT8"/>
<accession>A0A7J6FLT8</accession>
<evidence type="ECO:0000313" key="2">
    <source>
        <dbReference type="EMBL" id="KAF4371595.1"/>
    </source>
</evidence>
<gene>
    <name evidence="2" type="ORF">F8388_003205</name>
</gene>
<dbReference type="PANTHER" id="PTHR33544:SF14">
    <property type="entry name" value="PROTEIN, PUTATIVE-RELATED"/>
    <property type="match status" value="1"/>
</dbReference>
<name>A0A7J6FLT8_CANSA</name>
<proteinExistence type="predicted"/>
<evidence type="ECO:0000313" key="3">
    <source>
        <dbReference type="Proteomes" id="UP000525078"/>
    </source>
</evidence>
<comment type="caution">
    <text evidence="2">The sequence shown here is derived from an EMBL/GenBank/DDBJ whole genome shotgun (WGS) entry which is preliminary data.</text>
</comment>
<dbReference type="PANTHER" id="PTHR33544">
    <property type="entry name" value="DUF4005 DOMAIN-CONTAINING PROTEIN-RELATED"/>
    <property type="match status" value="1"/>
</dbReference>
<dbReference type="InterPro" id="IPR040344">
    <property type="entry name" value="At3g17950-like"/>
</dbReference>